<evidence type="ECO:0000313" key="4">
    <source>
        <dbReference type="EMBL" id="KAK4788935.1"/>
    </source>
</evidence>
<dbReference type="AlphaFoldDB" id="A0AAN7M180"/>
<keyword evidence="2" id="KW-0808">Transferase</keyword>
<evidence type="ECO:0000256" key="3">
    <source>
        <dbReference type="ARBA" id="ARBA00023315"/>
    </source>
</evidence>
<gene>
    <name evidence="4" type="ORF">SAY86_020254</name>
</gene>
<reference evidence="4 5" key="1">
    <citation type="journal article" date="2023" name="Hortic Res">
        <title>Pangenome of water caltrop reveals structural variations and asymmetric subgenome divergence after allopolyploidization.</title>
        <authorList>
            <person name="Zhang X."/>
            <person name="Chen Y."/>
            <person name="Wang L."/>
            <person name="Yuan Y."/>
            <person name="Fang M."/>
            <person name="Shi L."/>
            <person name="Lu R."/>
            <person name="Comes H.P."/>
            <person name="Ma Y."/>
            <person name="Chen Y."/>
            <person name="Huang G."/>
            <person name="Zhou Y."/>
            <person name="Zheng Z."/>
            <person name="Qiu Y."/>
        </authorList>
    </citation>
    <scope>NUCLEOTIDE SEQUENCE [LARGE SCALE GENOMIC DNA]</scope>
    <source>
        <strain evidence="4">F231</strain>
    </source>
</reference>
<dbReference type="Gene3D" id="3.30.559.10">
    <property type="entry name" value="Chloramphenicol acetyltransferase-like domain"/>
    <property type="match status" value="2"/>
</dbReference>
<evidence type="ECO:0000313" key="5">
    <source>
        <dbReference type="Proteomes" id="UP001346149"/>
    </source>
</evidence>
<keyword evidence="3" id="KW-0012">Acyltransferase</keyword>
<dbReference type="GO" id="GO:0016746">
    <property type="term" value="F:acyltransferase activity"/>
    <property type="evidence" value="ECO:0007669"/>
    <property type="project" value="UniProtKB-KW"/>
</dbReference>
<dbReference type="PANTHER" id="PTHR31623">
    <property type="entry name" value="F21J9.9"/>
    <property type="match status" value="1"/>
</dbReference>
<dbReference type="InterPro" id="IPR023213">
    <property type="entry name" value="CAT-like_dom_sf"/>
</dbReference>
<name>A0AAN7M180_TRANT</name>
<evidence type="ECO:0000256" key="2">
    <source>
        <dbReference type="ARBA" id="ARBA00022679"/>
    </source>
</evidence>
<protein>
    <submittedName>
        <fullName evidence="4">Uncharacterized protein</fullName>
    </submittedName>
</protein>
<comment type="caution">
    <text evidence="4">The sequence shown here is derived from an EMBL/GenBank/DDBJ whole genome shotgun (WGS) entry which is preliminary data.</text>
</comment>
<evidence type="ECO:0000256" key="1">
    <source>
        <dbReference type="ARBA" id="ARBA00009861"/>
    </source>
</evidence>
<sequence length="448" mass="48720">MAETTAIDELKVEVFSQETIKPSCPTPEELRSINRISVFDQLSPAIYVPVLLFYRGGDGQKASDKSRRLRSSLSDVLTQFYPLAGRIKDNFWIDCSDQGVAYKEAKVGCLLDDILEKPETAKLKELLPVAVESTEAGTGLLLLVQTSFFECGGLAVGVCISHKIADGASLGAFIGALACSAGKEAPRPSFTISSAFPPCEDLKNLPKMELAKDKCVTRRFVIDSSRIAALRAKASSSAVPRPTRVEAASALIWKCASNASRRIHGDPSRPAILSQAVNLRRPVAAATVQISPENSVGNLVGCFTTRNGDAGVELACLVADMRASVKQYTSSYPKMLQGQPPESTTRMVLEAAAHFTSLMNSNGTDFYNCSSWCKLWFYEADFGWGRPSWVATSGWDFKNSIVLIDSNEEDGVEVWLTLTEPHMAEMDGDRELLRFTESNPSIVTSPPP</sequence>
<dbReference type="Pfam" id="PF02458">
    <property type="entry name" value="Transferase"/>
    <property type="match status" value="1"/>
</dbReference>
<dbReference type="EMBL" id="JAXQNO010000011">
    <property type="protein sequence ID" value="KAK4788935.1"/>
    <property type="molecule type" value="Genomic_DNA"/>
</dbReference>
<proteinExistence type="inferred from homology"/>
<dbReference type="PANTHER" id="PTHR31623:SF122">
    <property type="entry name" value="HXXXD-TYPE ACYL-TRANSFERASE FAMILY PROTEIN"/>
    <property type="match status" value="1"/>
</dbReference>
<organism evidence="4 5">
    <name type="scientific">Trapa natans</name>
    <name type="common">Water chestnut</name>
    <dbReference type="NCBI Taxonomy" id="22666"/>
    <lineage>
        <taxon>Eukaryota</taxon>
        <taxon>Viridiplantae</taxon>
        <taxon>Streptophyta</taxon>
        <taxon>Embryophyta</taxon>
        <taxon>Tracheophyta</taxon>
        <taxon>Spermatophyta</taxon>
        <taxon>Magnoliopsida</taxon>
        <taxon>eudicotyledons</taxon>
        <taxon>Gunneridae</taxon>
        <taxon>Pentapetalae</taxon>
        <taxon>rosids</taxon>
        <taxon>malvids</taxon>
        <taxon>Myrtales</taxon>
        <taxon>Lythraceae</taxon>
        <taxon>Trapa</taxon>
    </lineage>
</organism>
<dbReference type="Proteomes" id="UP001346149">
    <property type="component" value="Unassembled WGS sequence"/>
</dbReference>
<comment type="similarity">
    <text evidence="1">Belongs to the plant acyltransferase family.</text>
</comment>
<accession>A0AAN7M180</accession>
<keyword evidence="5" id="KW-1185">Reference proteome</keyword>